<reference evidence="1 2" key="1">
    <citation type="journal article" date="2018" name="Sci. Rep.">
        <title>Genomic signatures of local adaptation to the degree of environmental predictability in rotifers.</title>
        <authorList>
            <person name="Franch-Gras L."/>
            <person name="Hahn C."/>
            <person name="Garcia-Roger E.M."/>
            <person name="Carmona M.J."/>
            <person name="Serra M."/>
            <person name="Gomez A."/>
        </authorList>
    </citation>
    <scope>NUCLEOTIDE SEQUENCE [LARGE SCALE GENOMIC DNA]</scope>
    <source>
        <strain evidence="1">HYR1</strain>
    </source>
</reference>
<accession>A0A3M7QUP1</accession>
<evidence type="ECO:0000313" key="1">
    <source>
        <dbReference type="EMBL" id="RNA15080.1"/>
    </source>
</evidence>
<sequence length="74" mass="8447">MAFPMFLSNKISLGSSIDERTFDYLKNIKRIDFQSDTMKVIQNSESKWLNSLAKSNANVTLACILREKISAFII</sequence>
<evidence type="ECO:0000313" key="2">
    <source>
        <dbReference type="Proteomes" id="UP000276133"/>
    </source>
</evidence>
<gene>
    <name evidence="1" type="ORF">BpHYR1_027687</name>
</gene>
<comment type="caution">
    <text evidence="1">The sequence shown here is derived from an EMBL/GenBank/DDBJ whole genome shotgun (WGS) entry which is preliminary data.</text>
</comment>
<name>A0A3M7QUP1_BRAPC</name>
<dbReference type="Proteomes" id="UP000276133">
    <property type="component" value="Unassembled WGS sequence"/>
</dbReference>
<proteinExistence type="predicted"/>
<dbReference type="EMBL" id="REGN01005049">
    <property type="protein sequence ID" value="RNA15080.1"/>
    <property type="molecule type" value="Genomic_DNA"/>
</dbReference>
<protein>
    <submittedName>
        <fullName evidence="1">Uncharacterized protein</fullName>
    </submittedName>
</protein>
<organism evidence="1 2">
    <name type="scientific">Brachionus plicatilis</name>
    <name type="common">Marine rotifer</name>
    <name type="synonym">Brachionus muelleri</name>
    <dbReference type="NCBI Taxonomy" id="10195"/>
    <lineage>
        <taxon>Eukaryota</taxon>
        <taxon>Metazoa</taxon>
        <taxon>Spiralia</taxon>
        <taxon>Gnathifera</taxon>
        <taxon>Rotifera</taxon>
        <taxon>Eurotatoria</taxon>
        <taxon>Monogononta</taxon>
        <taxon>Pseudotrocha</taxon>
        <taxon>Ploima</taxon>
        <taxon>Brachionidae</taxon>
        <taxon>Brachionus</taxon>
    </lineage>
</organism>
<keyword evidence="2" id="KW-1185">Reference proteome</keyword>
<dbReference type="AlphaFoldDB" id="A0A3M7QUP1"/>